<comment type="caution">
    <text evidence="1">The sequence shown here is derived from an EMBL/GenBank/DDBJ whole genome shotgun (WGS) entry which is preliminary data.</text>
</comment>
<organism evidence="1 2">
    <name type="scientific">Paracoccus aurantius</name>
    <dbReference type="NCBI Taxonomy" id="3073814"/>
    <lineage>
        <taxon>Bacteria</taxon>
        <taxon>Pseudomonadati</taxon>
        <taxon>Pseudomonadota</taxon>
        <taxon>Alphaproteobacteria</taxon>
        <taxon>Rhodobacterales</taxon>
        <taxon>Paracoccaceae</taxon>
        <taxon>Paracoccus</taxon>
    </lineage>
</organism>
<evidence type="ECO:0000313" key="1">
    <source>
        <dbReference type="EMBL" id="MDS9469301.1"/>
    </source>
</evidence>
<gene>
    <name evidence="1" type="ORF">RGQ15_17195</name>
</gene>
<keyword evidence="2" id="KW-1185">Reference proteome</keyword>
<evidence type="ECO:0008006" key="3">
    <source>
        <dbReference type="Google" id="ProtNLM"/>
    </source>
</evidence>
<accession>A0ABU2HW68</accession>
<dbReference type="Proteomes" id="UP001269144">
    <property type="component" value="Unassembled WGS sequence"/>
</dbReference>
<protein>
    <recommendedName>
        <fullName evidence="3">Pyridoxamine 5'-phosphate oxidase putative domain-containing protein</fullName>
    </recommendedName>
</protein>
<sequence>MEGRLARSEYPASPAQEAIPGGEYLDGSPLRVDLAQFVQSGISVILGSVDRNARPVAAIGLACRVLDGGVLRVIARAPAITPILASVAAGSGIAVTFSRPVTHRSIQFKSDRARIVPAEDADWLAVEHQTAIFRQELLEVGHDEAFADYIVMCSVNEVAVFELTPDHGFVQTPGPGAGAALAGRPG</sequence>
<evidence type="ECO:0000313" key="2">
    <source>
        <dbReference type="Proteomes" id="UP001269144"/>
    </source>
</evidence>
<dbReference type="EMBL" id="JAVQLW010000003">
    <property type="protein sequence ID" value="MDS9469301.1"/>
    <property type="molecule type" value="Genomic_DNA"/>
</dbReference>
<name>A0ABU2HW68_9RHOB</name>
<proteinExistence type="predicted"/>
<dbReference type="RefSeq" id="WP_311161890.1">
    <property type="nucleotide sequence ID" value="NZ_JAVQLW010000003.1"/>
</dbReference>
<reference evidence="2" key="1">
    <citation type="submission" date="2023-07" db="EMBL/GenBank/DDBJ databases">
        <title>Paracoccus sp. MBLB3053 whole genome sequence.</title>
        <authorList>
            <person name="Hwang C.Y."/>
            <person name="Cho E.-S."/>
            <person name="Seo M.-J."/>
        </authorList>
    </citation>
    <scope>NUCLEOTIDE SEQUENCE [LARGE SCALE GENOMIC DNA]</scope>
    <source>
        <strain evidence="2">MBLB3053</strain>
    </source>
</reference>